<reference evidence="1" key="1">
    <citation type="submission" date="2020-03" db="EMBL/GenBank/DDBJ databases">
        <title>The deep terrestrial virosphere.</title>
        <authorList>
            <person name="Holmfeldt K."/>
            <person name="Nilsson E."/>
            <person name="Simone D."/>
            <person name="Lopez-Fernandez M."/>
            <person name="Wu X."/>
            <person name="de Brujin I."/>
            <person name="Lundin D."/>
            <person name="Andersson A."/>
            <person name="Bertilsson S."/>
            <person name="Dopson M."/>
        </authorList>
    </citation>
    <scope>NUCLEOTIDE SEQUENCE</scope>
    <source>
        <strain evidence="1">MM415B02556</strain>
    </source>
</reference>
<accession>A0A6M3L3W3</accession>
<organism evidence="1">
    <name type="scientific">viral metagenome</name>
    <dbReference type="NCBI Taxonomy" id="1070528"/>
    <lineage>
        <taxon>unclassified sequences</taxon>
        <taxon>metagenomes</taxon>
        <taxon>organismal metagenomes</taxon>
    </lineage>
</organism>
<sequence length="105" mass="11967">MYRERTIDKLKEIFKSGEVEQAISSGVRWEKYIQDLAETAYDLVFKPAQVEAVKAERERIRQSIEDNYLGFGASKNYSKTARYAVAKEIVLMLLLGEALSSEGVK</sequence>
<name>A0A6M3L3W3_9ZZZZ</name>
<dbReference type="AlphaFoldDB" id="A0A6M3L3W3"/>
<protein>
    <submittedName>
        <fullName evidence="1">Uncharacterized protein</fullName>
    </submittedName>
</protein>
<dbReference type="EMBL" id="MT142844">
    <property type="protein sequence ID" value="QJA89417.1"/>
    <property type="molecule type" value="Genomic_DNA"/>
</dbReference>
<gene>
    <name evidence="1" type="ORF">MM415B02556_0018</name>
</gene>
<proteinExistence type="predicted"/>
<evidence type="ECO:0000313" key="1">
    <source>
        <dbReference type="EMBL" id="QJA89417.1"/>
    </source>
</evidence>